<proteinExistence type="predicted"/>
<feature type="compositionally biased region" description="Basic and acidic residues" evidence="1">
    <location>
        <begin position="21"/>
        <end position="31"/>
    </location>
</feature>
<reference evidence="2" key="1">
    <citation type="submission" date="2020-02" db="EMBL/GenBank/DDBJ databases">
        <authorList>
            <person name="Meier V. D."/>
        </authorList>
    </citation>
    <scope>NUCLEOTIDE SEQUENCE</scope>
    <source>
        <strain evidence="2">AVDCRST_MAG89</strain>
    </source>
</reference>
<dbReference type="AlphaFoldDB" id="A0A6J4MR40"/>
<feature type="compositionally biased region" description="Basic residues" evidence="1">
    <location>
        <begin position="109"/>
        <end position="128"/>
    </location>
</feature>
<sequence length="143" mass="15229">VERSQRDGAQPARAPHQPVLPDDRGHPDRADGAGGDRVLRRNAALVRGGNGHLHHPDAVGAEVRVGGRVLHAPEVRQQAVHGGVRVSSAAGHPCDRIDDPAVRAASWHQHGHPRHGQQRRGSARRGHRAQPAARRAHDAAGAL</sequence>
<feature type="non-terminal residue" evidence="2">
    <location>
        <position position="1"/>
    </location>
</feature>
<name>A0A6J4MR40_9BACT</name>
<accession>A0A6J4MR40</accession>
<feature type="non-terminal residue" evidence="2">
    <location>
        <position position="143"/>
    </location>
</feature>
<protein>
    <submittedName>
        <fullName evidence="2">Uncharacterized protein</fullName>
    </submittedName>
</protein>
<feature type="compositionally biased region" description="Low complexity" evidence="1">
    <location>
        <begin position="129"/>
        <end position="143"/>
    </location>
</feature>
<evidence type="ECO:0000313" key="2">
    <source>
        <dbReference type="EMBL" id="CAA9364364.1"/>
    </source>
</evidence>
<organism evidence="2">
    <name type="scientific">uncultured Gemmatimonadota bacterium</name>
    <dbReference type="NCBI Taxonomy" id="203437"/>
    <lineage>
        <taxon>Bacteria</taxon>
        <taxon>Pseudomonadati</taxon>
        <taxon>Gemmatimonadota</taxon>
        <taxon>environmental samples</taxon>
    </lineage>
</organism>
<feature type="region of interest" description="Disordered" evidence="1">
    <location>
        <begin position="1"/>
        <end position="36"/>
    </location>
</feature>
<gene>
    <name evidence="2" type="ORF">AVDCRST_MAG89-3979</name>
</gene>
<evidence type="ECO:0000256" key="1">
    <source>
        <dbReference type="SAM" id="MobiDB-lite"/>
    </source>
</evidence>
<dbReference type="EMBL" id="CADCTV010000834">
    <property type="protein sequence ID" value="CAA9364364.1"/>
    <property type="molecule type" value="Genomic_DNA"/>
</dbReference>
<feature type="region of interest" description="Disordered" evidence="1">
    <location>
        <begin position="104"/>
        <end position="143"/>
    </location>
</feature>